<accession>A0A378T9R6</accession>
<reference evidence="2 3" key="1">
    <citation type="submission" date="2018-06" db="EMBL/GenBank/DDBJ databases">
        <authorList>
            <consortium name="Pathogen Informatics"/>
            <person name="Doyle S."/>
        </authorList>
    </citation>
    <scope>NUCLEOTIDE SEQUENCE [LARGE SCALE GENOMIC DNA]</scope>
    <source>
        <strain evidence="2 3">NCTC10821</strain>
    </source>
</reference>
<sequence>MPYSETEQRNRAAVEEALNKAADDFTIFFTELFTDDTEWTIAGHGPVAGVYHGLRELHDKAEAALFDRLAGPLAVTSRGIWADGDDVIARIDSTGMAKDGQPYANSYLYILTMENHKVVAGIEWLDLFAYYEIVDRVSI</sequence>
<dbReference type="Gene3D" id="3.10.450.50">
    <property type="match status" value="1"/>
</dbReference>
<keyword evidence="3" id="KW-1185">Reference proteome</keyword>
<dbReference type="RefSeq" id="WP_115277113.1">
    <property type="nucleotide sequence ID" value="NZ_AP022600.1"/>
</dbReference>
<protein>
    <submittedName>
        <fullName evidence="2">Ketosteroid isomerase-related protein</fullName>
    </submittedName>
</protein>
<dbReference type="SUPFAM" id="SSF54427">
    <property type="entry name" value="NTF2-like"/>
    <property type="match status" value="1"/>
</dbReference>
<feature type="domain" description="SnoaL-like" evidence="1">
    <location>
        <begin position="28"/>
        <end position="119"/>
    </location>
</feature>
<gene>
    <name evidence="2" type="ORF">NCTC10821_00086</name>
</gene>
<dbReference type="InterPro" id="IPR037401">
    <property type="entry name" value="SnoaL-like"/>
</dbReference>
<proteinExistence type="predicted"/>
<evidence type="ECO:0000259" key="1">
    <source>
        <dbReference type="Pfam" id="PF12680"/>
    </source>
</evidence>
<evidence type="ECO:0000313" key="2">
    <source>
        <dbReference type="EMBL" id="STZ56593.1"/>
    </source>
</evidence>
<dbReference type="PANTHER" id="PTHR41252">
    <property type="entry name" value="BLR2505 PROTEIN"/>
    <property type="match status" value="1"/>
</dbReference>
<dbReference type="OrthoDB" id="6657864at2"/>
<dbReference type="InterPro" id="IPR032710">
    <property type="entry name" value="NTF2-like_dom_sf"/>
</dbReference>
<organism evidence="2 3">
    <name type="scientific">Mycolicibacterium tokaiense</name>
    <dbReference type="NCBI Taxonomy" id="39695"/>
    <lineage>
        <taxon>Bacteria</taxon>
        <taxon>Bacillati</taxon>
        <taxon>Actinomycetota</taxon>
        <taxon>Actinomycetes</taxon>
        <taxon>Mycobacteriales</taxon>
        <taxon>Mycobacteriaceae</taxon>
        <taxon>Mycolicibacterium</taxon>
    </lineage>
</organism>
<dbReference type="AlphaFoldDB" id="A0A378T9R6"/>
<evidence type="ECO:0000313" key="3">
    <source>
        <dbReference type="Proteomes" id="UP000254978"/>
    </source>
</evidence>
<dbReference type="EMBL" id="UGQT01000001">
    <property type="protein sequence ID" value="STZ56593.1"/>
    <property type="molecule type" value="Genomic_DNA"/>
</dbReference>
<keyword evidence="2" id="KW-0413">Isomerase</keyword>
<name>A0A378T9R6_9MYCO</name>
<dbReference type="Proteomes" id="UP000254978">
    <property type="component" value="Unassembled WGS sequence"/>
</dbReference>
<dbReference type="Pfam" id="PF12680">
    <property type="entry name" value="SnoaL_2"/>
    <property type="match status" value="1"/>
</dbReference>
<dbReference type="PANTHER" id="PTHR41252:SF1">
    <property type="entry name" value="BLR2505 PROTEIN"/>
    <property type="match status" value="1"/>
</dbReference>
<dbReference type="GO" id="GO:0016853">
    <property type="term" value="F:isomerase activity"/>
    <property type="evidence" value="ECO:0007669"/>
    <property type="project" value="UniProtKB-KW"/>
</dbReference>